<accession>A0A382MCG2</accession>
<evidence type="ECO:0000313" key="1">
    <source>
        <dbReference type="EMBL" id="SVC46496.1"/>
    </source>
</evidence>
<dbReference type="AlphaFoldDB" id="A0A382MCG2"/>
<proteinExistence type="predicted"/>
<reference evidence="1" key="1">
    <citation type="submission" date="2018-05" db="EMBL/GenBank/DDBJ databases">
        <authorList>
            <person name="Lanie J.A."/>
            <person name="Ng W.-L."/>
            <person name="Kazmierczak K.M."/>
            <person name="Andrzejewski T.M."/>
            <person name="Davidsen T.M."/>
            <person name="Wayne K.J."/>
            <person name="Tettelin H."/>
            <person name="Glass J.I."/>
            <person name="Rusch D."/>
            <person name="Podicherti R."/>
            <person name="Tsui H.-C.T."/>
            <person name="Winkler M.E."/>
        </authorList>
    </citation>
    <scope>NUCLEOTIDE SEQUENCE</scope>
</reference>
<name>A0A382MCG2_9ZZZZ</name>
<dbReference type="EMBL" id="UINC01092696">
    <property type="protein sequence ID" value="SVC46496.1"/>
    <property type="molecule type" value="Genomic_DNA"/>
</dbReference>
<protein>
    <submittedName>
        <fullName evidence="1">Uncharacterized protein</fullName>
    </submittedName>
</protein>
<feature type="non-terminal residue" evidence="1">
    <location>
        <position position="129"/>
    </location>
</feature>
<gene>
    <name evidence="1" type="ORF">METZ01_LOCUS299350</name>
</gene>
<sequence>MSECLEVFRHRDEFYADRLAGVSSWHDIPPLEKSELAAVPVNASETVHETRSSGTTGDQATVRNTVSERRFRQALAYRPFLFYPIAPAPDNIIRQLIFVDGTDVEPADKVQWPFEFGGCTYLTWRAGIA</sequence>
<organism evidence="1">
    <name type="scientific">marine metagenome</name>
    <dbReference type="NCBI Taxonomy" id="408172"/>
    <lineage>
        <taxon>unclassified sequences</taxon>
        <taxon>metagenomes</taxon>
        <taxon>ecological metagenomes</taxon>
    </lineage>
</organism>